<dbReference type="SUPFAM" id="SSF81321">
    <property type="entry name" value="Family A G protein-coupled receptor-like"/>
    <property type="match status" value="1"/>
</dbReference>
<dbReference type="GO" id="GO:0004993">
    <property type="term" value="F:G protein-coupled serotonin receptor activity"/>
    <property type="evidence" value="ECO:0007669"/>
    <property type="project" value="TreeGrafter"/>
</dbReference>
<evidence type="ECO:0000256" key="3">
    <source>
        <dbReference type="ARBA" id="ARBA00022692"/>
    </source>
</evidence>
<dbReference type="Pfam" id="PF00001">
    <property type="entry name" value="7tm_1"/>
    <property type="match status" value="1"/>
</dbReference>
<dbReference type="FunFam" id="1.20.1070.10:FF:000504">
    <property type="entry name" value="Predicted protein"/>
    <property type="match status" value="1"/>
</dbReference>
<keyword evidence="8" id="KW-0807">Transducer</keyword>
<gene>
    <name evidence="12" type="primary">ADORA2B</name>
    <name evidence="12" type="ORF">BLAG_LOCUS3956</name>
</gene>
<dbReference type="EMBL" id="OV696696">
    <property type="protein sequence ID" value="CAH1239762.1"/>
    <property type="molecule type" value="Genomic_DNA"/>
</dbReference>
<evidence type="ECO:0000313" key="12">
    <source>
        <dbReference type="EMBL" id="CAH1239762.1"/>
    </source>
</evidence>
<dbReference type="CDD" id="cd00637">
    <property type="entry name" value="7tm_classA_rhodopsin-like"/>
    <property type="match status" value="1"/>
</dbReference>
<evidence type="ECO:0000256" key="2">
    <source>
        <dbReference type="ARBA" id="ARBA00022475"/>
    </source>
</evidence>
<sequence length="1038" mass="112213">MKFHPTLTADFMTTSGLLDTMAIILGFSDSIARLNFYLQLHRRSCEREDRYVFRDEEWPGLEADGGRRRAHPGVELKSGKYRGQGEWSRVVRGAPRGTPGKVEGVNAGKGPFRAREVPVPTSRSRQTPGKVEGGSAGKGPSPARSMPVPKPRRVPGKVEGVSAGKGPSRAREVPVPKPRQTPGKVEVGSAGKGLSPARSMPIPKPRRVPGKVEGVSAGKGPSRAREVPVPKPRQTPGKVEGGSAGKGPSPARGMPVPKPRRVPGKVEGVSAGKGPSRAREIPVPKPRQTPGKVEGGSAGKGPSPARGVPVPKPRRVPGKVEGVSAGKGPFRTRGVRMSKREWKRTSGRRMCQFKVAQDKGEVVEGIDCHKENVHYVICPTGWSSCKLRKGRESTAVSGGFSRGQTRCKKVNGKTGKRRDKYPVATKLEVRMLYSGPIHPSGWVEQVKQVGTCKSSEERVGDECDVVTCKSSEERVGDECDAVTCKSSEKRVGDKCDVPGKSGKERVEDKCDVTGKSSEERVGDECNVPGKSSEERVGDECNVPGKSSEERVGDECNVPGKSSEERVGDECNVPALSRLGDRLIICPKERIFGARAESYGRIVGKDNACRGHSYPWPPPSHPGTPAAALLARTPGERSPASQIIQRNGNAMANGTDYLETTTPMNLTTAAPSMTSYENSGMDGFQIFDTVILIMVAIPTVVGNALIPSALSSSDKLRTTSNLFVCSLAVADLAIGLTVIPLFIGQMAAPQAFAHRASCVAAFGWSIFVEAASVMSLVAISVDRLLAVTYPMQYVSEVTSSHAMGAILGVWTAAGSVTIVIVVGFKPVITRCHISQVFDDFSLPASASLGLLLPWFCMVVVYSVLLRVAKGQAEKLGHLSHSPRHISGRMQLQARRTFSLVLGTFSVCWTPFLITSYLQHYYPESRHLDNFLQFSVTLAMANSCLNPWVYALRNDAFQDTFRRIWRRSFRSNTSDGSGEFIPLSRVGRRTKTTLIKEKISIASLLISTRTVVLVGTGNFRILKEYDLDTIPLSPYCEQRP</sequence>
<accession>A0A8J9VI28</accession>
<dbReference type="GO" id="GO:0030594">
    <property type="term" value="F:neurotransmitter receptor activity"/>
    <property type="evidence" value="ECO:0007669"/>
    <property type="project" value="TreeGrafter"/>
</dbReference>
<dbReference type="Gene3D" id="1.20.1070.10">
    <property type="entry name" value="Rhodopsin 7-helix transmembrane proteins"/>
    <property type="match status" value="1"/>
</dbReference>
<evidence type="ECO:0000313" key="13">
    <source>
        <dbReference type="Proteomes" id="UP000838412"/>
    </source>
</evidence>
<feature type="transmembrane region" description="Helical" evidence="10">
    <location>
        <begin position="801"/>
        <end position="823"/>
    </location>
</feature>
<evidence type="ECO:0000259" key="11">
    <source>
        <dbReference type="PROSITE" id="PS50262"/>
    </source>
</evidence>
<feature type="transmembrane region" description="Helical" evidence="10">
    <location>
        <begin position="689"/>
        <end position="709"/>
    </location>
</feature>
<feature type="domain" description="G-protein coupled receptors family 1 profile" evidence="11">
    <location>
        <begin position="701"/>
        <end position="948"/>
    </location>
</feature>
<evidence type="ECO:0000256" key="7">
    <source>
        <dbReference type="ARBA" id="ARBA00023170"/>
    </source>
</evidence>
<evidence type="ECO:0000256" key="1">
    <source>
        <dbReference type="ARBA" id="ARBA00004651"/>
    </source>
</evidence>
<dbReference type="InterPro" id="IPR000276">
    <property type="entry name" value="GPCR_Rhodpsn"/>
</dbReference>
<dbReference type="OrthoDB" id="10200080at2759"/>
<keyword evidence="13" id="KW-1185">Reference proteome</keyword>
<keyword evidence="6 10" id="KW-0472">Membrane</keyword>
<dbReference type="GO" id="GO:0007268">
    <property type="term" value="P:chemical synaptic transmission"/>
    <property type="evidence" value="ECO:0007669"/>
    <property type="project" value="TreeGrafter"/>
</dbReference>
<feature type="region of interest" description="Disordered" evidence="9">
    <location>
        <begin position="91"/>
        <end position="343"/>
    </location>
</feature>
<evidence type="ECO:0000256" key="5">
    <source>
        <dbReference type="ARBA" id="ARBA00023040"/>
    </source>
</evidence>
<keyword evidence="7" id="KW-0675">Receptor</keyword>
<dbReference type="Proteomes" id="UP000838412">
    <property type="component" value="Chromosome 11"/>
</dbReference>
<evidence type="ECO:0000256" key="8">
    <source>
        <dbReference type="ARBA" id="ARBA00023224"/>
    </source>
</evidence>
<evidence type="ECO:0000256" key="10">
    <source>
        <dbReference type="SAM" id="Phobius"/>
    </source>
</evidence>
<dbReference type="InterPro" id="IPR017452">
    <property type="entry name" value="GPCR_Rhodpsn_7TM"/>
</dbReference>
<proteinExistence type="predicted"/>
<organism evidence="12 13">
    <name type="scientific">Branchiostoma lanceolatum</name>
    <name type="common">Common lancelet</name>
    <name type="synonym">Amphioxus lanceolatum</name>
    <dbReference type="NCBI Taxonomy" id="7740"/>
    <lineage>
        <taxon>Eukaryota</taxon>
        <taxon>Metazoa</taxon>
        <taxon>Chordata</taxon>
        <taxon>Cephalochordata</taxon>
        <taxon>Leptocardii</taxon>
        <taxon>Amphioxiformes</taxon>
        <taxon>Branchiostomatidae</taxon>
        <taxon>Branchiostoma</taxon>
    </lineage>
</organism>
<keyword evidence="5" id="KW-0297">G-protein coupled receptor</keyword>
<dbReference type="GO" id="GO:0030425">
    <property type="term" value="C:dendrite"/>
    <property type="evidence" value="ECO:0007669"/>
    <property type="project" value="TreeGrafter"/>
</dbReference>
<feature type="region of interest" description="Disordered" evidence="9">
    <location>
        <begin position="521"/>
        <end position="563"/>
    </location>
</feature>
<feature type="transmembrane region" description="Helical" evidence="10">
    <location>
        <begin position="896"/>
        <end position="917"/>
    </location>
</feature>
<keyword evidence="4 10" id="KW-1133">Transmembrane helix</keyword>
<dbReference type="SMART" id="SM01381">
    <property type="entry name" value="7TM_GPCR_Srsx"/>
    <property type="match status" value="1"/>
</dbReference>
<evidence type="ECO:0000256" key="6">
    <source>
        <dbReference type="ARBA" id="ARBA00023136"/>
    </source>
</evidence>
<protein>
    <submittedName>
        <fullName evidence="12">ADORA2B protein</fullName>
    </submittedName>
</protein>
<dbReference type="GO" id="GO:0005886">
    <property type="term" value="C:plasma membrane"/>
    <property type="evidence" value="ECO:0007669"/>
    <property type="project" value="UniProtKB-SubCell"/>
</dbReference>
<dbReference type="PROSITE" id="PS50262">
    <property type="entry name" value="G_PROTEIN_RECEP_F1_2"/>
    <property type="match status" value="1"/>
</dbReference>
<feature type="transmembrane region" description="Helical" evidence="10">
    <location>
        <begin position="758"/>
        <end position="780"/>
    </location>
</feature>
<dbReference type="PRINTS" id="PR00237">
    <property type="entry name" value="GPCRRHODOPSN"/>
</dbReference>
<dbReference type="AlphaFoldDB" id="A0A8J9VI28"/>
<dbReference type="GO" id="GO:0045202">
    <property type="term" value="C:synapse"/>
    <property type="evidence" value="ECO:0007669"/>
    <property type="project" value="GOC"/>
</dbReference>
<feature type="transmembrane region" description="Helical" evidence="10">
    <location>
        <begin position="843"/>
        <end position="863"/>
    </location>
</feature>
<feature type="transmembrane region" description="Helical" evidence="10">
    <location>
        <begin position="929"/>
        <end position="950"/>
    </location>
</feature>
<keyword evidence="2" id="KW-1003">Cell membrane</keyword>
<feature type="transmembrane region" description="Helical" evidence="10">
    <location>
        <begin position="721"/>
        <end position="746"/>
    </location>
</feature>
<evidence type="ECO:0000256" key="9">
    <source>
        <dbReference type="SAM" id="MobiDB-lite"/>
    </source>
</evidence>
<dbReference type="PANTHER" id="PTHR24247">
    <property type="entry name" value="5-HYDROXYTRYPTAMINE RECEPTOR"/>
    <property type="match status" value="1"/>
</dbReference>
<keyword evidence="3 10" id="KW-0812">Transmembrane</keyword>
<comment type="subcellular location">
    <subcellularLocation>
        <location evidence="1">Cell membrane</location>
        <topology evidence="1">Multi-pass membrane protein</topology>
    </subcellularLocation>
</comment>
<dbReference type="PANTHER" id="PTHR24247:SF257">
    <property type="entry name" value="OCTOPAMINE RECEPTOR OAMB"/>
    <property type="match status" value="1"/>
</dbReference>
<dbReference type="GO" id="GO:0007187">
    <property type="term" value="P:G protein-coupled receptor signaling pathway, coupled to cyclic nucleotide second messenger"/>
    <property type="evidence" value="ECO:0007669"/>
    <property type="project" value="TreeGrafter"/>
</dbReference>
<evidence type="ECO:0000256" key="4">
    <source>
        <dbReference type="ARBA" id="ARBA00022989"/>
    </source>
</evidence>
<reference evidence="12" key="1">
    <citation type="submission" date="2022-01" db="EMBL/GenBank/DDBJ databases">
        <authorList>
            <person name="Braso-Vives M."/>
        </authorList>
    </citation>
    <scope>NUCLEOTIDE SEQUENCE</scope>
</reference>
<name>A0A8J9VI28_BRALA</name>